<dbReference type="GO" id="GO:0043565">
    <property type="term" value="F:sequence-specific DNA binding"/>
    <property type="evidence" value="ECO:0007669"/>
    <property type="project" value="TreeGrafter"/>
</dbReference>
<protein>
    <recommendedName>
        <fullName evidence="1">Transposase IS200-like domain-containing protein</fullName>
    </recommendedName>
</protein>
<proteinExistence type="predicted"/>
<dbReference type="GO" id="GO:0006313">
    <property type="term" value="P:DNA transposition"/>
    <property type="evidence" value="ECO:0007669"/>
    <property type="project" value="InterPro"/>
</dbReference>
<dbReference type="EMBL" id="AP017928">
    <property type="protein sequence ID" value="BBA35878.1"/>
    <property type="molecule type" value="Genomic_DNA"/>
</dbReference>
<organism evidence="2 3">
    <name type="scientific">Methylocaldum marinum</name>
    <dbReference type="NCBI Taxonomy" id="1432792"/>
    <lineage>
        <taxon>Bacteria</taxon>
        <taxon>Pseudomonadati</taxon>
        <taxon>Pseudomonadota</taxon>
        <taxon>Gammaproteobacteria</taxon>
        <taxon>Methylococcales</taxon>
        <taxon>Methylococcaceae</taxon>
        <taxon>Methylocaldum</taxon>
    </lineage>
</organism>
<sequence>MPRSRYHILQNQSPHFLTATINHWLPLFTRPETVNIVLDCWRFLQLESGFQLYGYVILENHLHLIAASPDLSRDMQRFKSYTARQIVAYLEQRGSVRMLELLALFKRHHKTESTYQIWEEGNHPQLIESEAVMRQKMDYIDQNPVKRGCVDQAESVFHRSIAV</sequence>
<gene>
    <name evidence="2" type="ORF">sS8_3946</name>
</gene>
<dbReference type="Gene3D" id="3.30.70.1290">
    <property type="entry name" value="Transposase IS200-like"/>
    <property type="match status" value="1"/>
</dbReference>
<evidence type="ECO:0000313" key="3">
    <source>
        <dbReference type="Proteomes" id="UP000266313"/>
    </source>
</evidence>
<dbReference type="PANTHER" id="PTHR36966">
    <property type="entry name" value="REP-ASSOCIATED TYROSINE TRANSPOSASE"/>
    <property type="match status" value="1"/>
</dbReference>
<dbReference type="SMART" id="SM01321">
    <property type="entry name" value="Y1_Tnp"/>
    <property type="match status" value="1"/>
</dbReference>
<dbReference type="GO" id="GO:0004803">
    <property type="term" value="F:transposase activity"/>
    <property type="evidence" value="ECO:0007669"/>
    <property type="project" value="InterPro"/>
</dbReference>
<dbReference type="NCBIfam" id="NF047646">
    <property type="entry name" value="REP_Tyr_transpos"/>
    <property type="match status" value="1"/>
</dbReference>
<dbReference type="PANTHER" id="PTHR36966:SF1">
    <property type="entry name" value="REP-ASSOCIATED TYROSINE TRANSPOSASE"/>
    <property type="match status" value="1"/>
</dbReference>
<dbReference type="AlphaFoldDB" id="A0A250KW27"/>
<reference evidence="2 3" key="1">
    <citation type="submission" date="2016-12" db="EMBL/GenBank/DDBJ databases">
        <title>Genome sequencing of Methylocaldum marinum.</title>
        <authorList>
            <person name="Takeuchi M."/>
            <person name="Kamagata Y."/>
            <person name="Hiraoka S."/>
            <person name="Oshima K."/>
            <person name="Hattori M."/>
            <person name="Iwasaki W."/>
        </authorList>
    </citation>
    <scope>NUCLEOTIDE SEQUENCE [LARGE SCALE GENOMIC DNA]</scope>
    <source>
        <strain evidence="2 3">S8</strain>
    </source>
</reference>
<dbReference type="SUPFAM" id="SSF143422">
    <property type="entry name" value="Transposase IS200-like"/>
    <property type="match status" value="1"/>
</dbReference>
<dbReference type="InterPro" id="IPR002686">
    <property type="entry name" value="Transposase_17"/>
</dbReference>
<dbReference type="KEGG" id="mmai:sS8_3946"/>
<name>A0A250KW27_9GAMM</name>
<feature type="domain" description="Transposase IS200-like" evidence="1">
    <location>
        <begin position="10"/>
        <end position="143"/>
    </location>
</feature>
<dbReference type="RefSeq" id="WP_119631150.1">
    <property type="nucleotide sequence ID" value="NZ_AP017928.1"/>
</dbReference>
<dbReference type="InterPro" id="IPR036515">
    <property type="entry name" value="Transposase_17_sf"/>
</dbReference>
<dbReference type="InterPro" id="IPR052715">
    <property type="entry name" value="RAYT_transposase"/>
</dbReference>
<keyword evidence="3" id="KW-1185">Reference proteome</keyword>
<evidence type="ECO:0000259" key="1">
    <source>
        <dbReference type="SMART" id="SM01321"/>
    </source>
</evidence>
<dbReference type="Proteomes" id="UP000266313">
    <property type="component" value="Chromosome"/>
</dbReference>
<evidence type="ECO:0000313" key="2">
    <source>
        <dbReference type="EMBL" id="BBA35878.1"/>
    </source>
</evidence>
<accession>A0A250KW27</accession>
<dbReference type="OrthoDB" id="9794403at2"/>